<feature type="compositionally biased region" description="Low complexity" evidence="1">
    <location>
        <begin position="1325"/>
        <end position="1338"/>
    </location>
</feature>
<dbReference type="InterPro" id="IPR040096">
    <property type="entry name" value="Ric1"/>
</dbReference>
<name>K0R9D0_THAOC</name>
<feature type="region of interest" description="Disordered" evidence="1">
    <location>
        <begin position="1357"/>
        <end position="1379"/>
    </location>
</feature>
<evidence type="ECO:0000256" key="1">
    <source>
        <dbReference type="SAM" id="MobiDB-lite"/>
    </source>
</evidence>
<dbReference type="EMBL" id="AGNL01048445">
    <property type="protein sequence ID" value="EJK45531.1"/>
    <property type="molecule type" value="Genomic_DNA"/>
</dbReference>
<comment type="caution">
    <text evidence="2">The sequence shown here is derived from an EMBL/GenBank/DDBJ whole genome shotgun (WGS) entry which is preliminary data.</text>
</comment>
<dbReference type="Proteomes" id="UP000266841">
    <property type="component" value="Unassembled WGS sequence"/>
</dbReference>
<evidence type="ECO:0000313" key="2">
    <source>
        <dbReference type="EMBL" id="EJK45531.1"/>
    </source>
</evidence>
<protein>
    <submittedName>
        <fullName evidence="2">Uncharacterized protein</fullName>
    </submittedName>
</protein>
<dbReference type="OrthoDB" id="47164at2759"/>
<dbReference type="GO" id="GO:0005829">
    <property type="term" value="C:cytosol"/>
    <property type="evidence" value="ECO:0007669"/>
    <property type="project" value="TreeGrafter"/>
</dbReference>
<feature type="compositionally biased region" description="Acidic residues" evidence="1">
    <location>
        <begin position="1359"/>
        <end position="1371"/>
    </location>
</feature>
<dbReference type="eggNOG" id="ENOG502SNWD">
    <property type="taxonomic scope" value="Eukaryota"/>
</dbReference>
<feature type="region of interest" description="Disordered" evidence="1">
    <location>
        <begin position="1437"/>
        <end position="1456"/>
    </location>
</feature>
<gene>
    <name evidence="2" type="ORF">THAOC_35848</name>
</gene>
<dbReference type="PANTHER" id="PTHR22746:SF10">
    <property type="entry name" value="GUANINE NUCLEOTIDE EXCHANGE FACTOR SUBUNIT RIC1"/>
    <property type="match status" value="1"/>
</dbReference>
<dbReference type="GO" id="GO:0042147">
    <property type="term" value="P:retrograde transport, endosome to Golgi"/>
    <property type="evidence" value="ECO:0007669"/>
    <property type="project" value="TreeGrafter"/>
</dbReference>
<reference evidence="2 3" key="1">
    <citation type="journal article" date="2012" name="Genome Biol.">
        <title>Genome and low-iron response of an oceanic diatom adapted to chronic iron limitation.</title>
        <authorList>
            <person name="Lommer M."/>
            <person name="Specht M."/>
            <person name="Roy A.S."/>
            <person name="Kraemer L."/>
            <person name="Andreson R."/>
            <person name="Gutowska M.A."/>
            <person name="Wolf J."/>
            <person name="Bergner S.V."/>
            <person name="Schilhabel M.B."/>
            <person name="Klostermeier U.C."/>
            <person name="Beiko R.G."/>
            <person name="Rosenstiel P."/>
            <person name="Hippler M."/>
            <person name="Laroche J."/>
        </authorList>
    </citation>
    <scope>NUCLEOTIDE SEQUENCE [LARGE SCALE GENOMIC DNA]</scope>
    <source>
        <strain evidence="2 3">CCMP1005</strain>
    </source>
</reference>
<organism evidence="2 3">
    <name type="scientific">Thalassiosira oceanica</name>
    <name type="common">Marine diatom</name>
    <dbReference type="NCBI Taxonomy" id="159749"/>
    <lineage>
        <taxon>Eukaryota</taxon>
        <taxon>Sar</taxon>
        <taxon>Stramenopiles</taxon>
        <taxon>Ochrophyta</taxon>
        <taxon>Bacillariophyta</taxon>
        <taxon>Coscinodiscophyceae</taxon>
        <taxon>Thalassiosirophycidae</taxon>
        <taxon>Thalassiosirales</taxon>
        <taxon>Thalassiosiraceae</taxon>
        <taxon>Thalassiosira</taxon>
    </lineage>
</organism>
<feature type="region of interest" description="Disordered" evidence="1">
    <location>
        <begin position="1314"/>
        <end position="1344"/>
    </location>
</feature>
<dbReference type="GO" id="GO:0006886">
    <property type="term" value="P:intracellular protein transport"/>
    <property type="evidence" value="ECO:0007669"/>
    <property type="project" value="InterPro"/>
</dbReference>
<dbReference type="OMA" id="HQLFWFG"/>
<evidence type="ECO:0000313" key="3">
    <source>
        <dbReference type="Proteomes" id="UP000266841"/>
    </source>
</evidence>
<dbReference type="PANTHER" id="PTHR22746">
    <property type="entry name" value="RAB6A-GEF COMPLEX PARTNER PROTEIN 1"/>
    <property type="match status" value="1"/>
</dbReference>
<keyword evidence="3" id="KW-1185">Reference proteome</keyword>
<dbReference type="GO" id="GO:0034066">
    <property type="term" value="C:Ric1-Rgp1 guanyl-nucleotide exchange factor complex"/>
    <property type="evidence" value="ECO:0007669"/>
    <property type="project" value="InterPro"/>
</dbReference>
<feature type="non-terminal residue" evidence="2">
    <location>
        <position position="1734"/>
    </location>
</feature>
<accession>K0R9D0</accession>
<proteinExistence type="predicted"/>
<sequence>MGFPIAMGTGPFQSSSRALPRIGNGSDAVMAVATNTDGTLAATVIINYHFIPASSKNGPSDNDFVFEPLSNESTCRGVCNVVAELRIHIALATAPFVSENFNGLASRETRTRVPLGALARREKLAPYVPKAAAEFSSNDCHLACIIPYPESMYPINDTNAERSASIMTIFRIIQAKRQSRQLDDTLPRLPDFVVVEDRFNTGETNVPVADERRSKNAEDREAYQTADHQTYETRNPRIVRVPPSTNDREVTTHNFLARQLSTGSSSTVDTLDSRPLQSATSMCNFTYDYAKGKSQSESLLLVSTIDGALMFVDFATASVQNETLIDQEEAFSAGLLSTGPIVHVSACHPSSWIALNVYGDEKGSLSQGRVAIVSRDGALHTFTTQFTPVEKEGDNSSCFQFSNGLGLTLKLLAFYRPSNENARFATAEWLNPLHLVVLTRPLCGDECVCDTAAGIPASELTVAQVWDISTTGGRYLRNQHLDWHFPGSTTTVGVSLISELKIPPQDGFVGISHDSFTSGSSCLKCSRSSTDFKCFGSISVKHHRRTGCLSVSSVLAIPSGVRLFCTTWDWKRNCLALTLVDTCVAQLPKCSWFQLCDSSDGLFAVHVYEQSQQGYSRARKDVFKLGVLSPTPRLAEPNALLLAGDSVSFPFLAEPFADADAPLHWMEEKIPSSYVAVNKRCDNAVISRSLGRTVAVAGERGLCILDLSNLHVFTDCRHTPCQESDEKSGAFARSQFPRWKLFRNVNEEQRFKVVDMLFWERGLEFDDLLVALIQYNGDNSLGFGRGEQLFVDMGFGCEGHSLDGVKLPSGFDAPALAIIEEPNREKAVLAVTSTASGSVSMVYAIYQLQVTRRQIMKEEVVLVRLSCHGEVPLGRGSLIDTDSVASFFLAGASFGFELANGRRHRALLLFSIRVSHSPNINLDLPVGSAALLGVITFSHGVIAVHVDGTGVASVHRPSTFLVSRGFVTSIWKTGSSFQSGRLATDWNVAFSDGQTVLWRVPCHDGNTECLDYDRDDFLGIERHPLMGAFVNTGPSSLWMNGSTSSEREICLGPIQPTSFGCTMYVGQKSKRSSGCSFFHVGSMTIAPPHFAPRVYAALLRTALECRSVDDPRGEGDDTALEAIQSPLIGTRHLGSSSSALRRITLKVVDILNSSKAARNKLDTANLDDDEQRELRLWNMGKTLMTRTVTVAQEVLNELQFASLFLSIGRQLEPHEFALIFPLPAAESPITAEDLFVHSGARGSLRTAASSLPLFSSHNESHEIVVQLLCHCLRKLDEDCKSSGVKTSQEEQSFLHQLFWFGVKLEEALEIERSEQQTVGETFGGSSCDESSSSTSDSSSADEDSTVLVNHEDLTAPFESIDEEFSDDDDSEVQERSFLTPCRTPRLERKSRTGILRKVVTSLFVETEKTAPTNDAEEDIADAASSFVLSGFEEAMLAEKTGNDSDEEDSTDGYSREGERILVEGLSRPSVAGAMCMFVCHSIQRKDAYRGWRALSAVARIIVGDRSNDAIKRRCSDRVLDICREMKVVDSNDPVGVCKFLKRLDLSCSEQMHAQCCEDVFNLVLILLMSFDSGDEAMFVPLLVSVGVVTGVATRRIDELVDHTKLSFLFLTRTLCFLFVREPAGRMNDRECAGGWQYPTAVLPPIIYQLPSQLPISLELEPDGGTPSTPTPHDQCGLDQFNSWRTLEGLSVRQRRDLSSFFPFLALSRARVRVPEQIGRASVRHHGARGDHLLR</sequence>
<dbReference type="GO" id="GO:0000139">
    <property type="term" value="C:Golgi membrane"/>
    <property type="evidence" value="ECO:0007669"/>
    <property type="project" value="TreeGrafter"/>
</dbReference>